<dbReference type="AlphaFoldDB" id="A0AAE0PD44"/>
<dbReference type="FunFam" id="2.130.10.10:FF:000450">
    <property type="entry name" value="Peptidylprolyl isomerase domain and WD-repeat protein 1"/>
    <property type="match status" value="1"/>
</dbReference>
<dbReference type="Pfam" id="PF00400">
    <property type="entry name" value="WD40"/>
    <property type="match status" value="1"/>
</dbReference>
<dbReference type="InterPro" id="IPR036322">
    <property type="entry name" value="WD40_repeat_dom_sf"/>
</dbReference>
<dbReference type="PROSITE" id="PS50072">
    <property type="entry name" value="CSA_PPIASE_2"/>
    <property type="match status" value="1"/>
</dbReference>
<protein>
    <recommendedName>
        <fullName evidence="9">Peptidyl-prolyl cis-trans isomerase-like 1</fullName>
        <ecNumber evidence="3">5.2.1.8</ecNumber>
    </recommendedName>
    <alternativeName>
        <fullName evidence="8">Rotamase</fullName>
    </alternativeName>
</protein>
<dbReference type="PROSITE" id="PS00170">
    <property type="entry name" value="CSA_PPIASE_1"/>
    <property type="match status" value="1"/>
</dbReference>
<reference evidence="13" key="2">
    <citation type="submission" date="2023-07" db="EMBL/GenBank/DDBJ databases">
        <authorList>
            <consortium name="Lawrence Berkeley National Laboratory"/>
            <person name="Haridas S."/>
            <person name="Hensen N."/>
            <person name="Bonometti L."/>
            <person name="Westerberg I."/>
            <person name="Brannstrom I.O."/>
            <person name="Guillou S."/>
            <person name="Cros-Aarteil S."/>
            <person name="Calhoun S."/>
            <person name="Kuo A."/>
            <person name="Mondo S."/>
            <person name="Pangilinan J."/>
            <person name="Riley R."/>
            <person name="LaButti K."/>
            <person name="Andreopoulos B."/>
            <person name="Lipzen A."/>
            <person name="Chen C."/>
            <person name="Yanf M."/>
            <person name="Daum C."/>
            <person name="Ng V."/>
            <person name="Clum A."/>
            <person name="Steindorff A."/>
            <person name="Ohm R."/>
            <person name="Martin F."/>
            <person name="Silar P."/>
            <person name="Natvig D."/>
            <person name="Lalanne C."/>
            <person name="Gautier V."/>
            <person name="Ament-velasquez S.L."/>
            <person name="Kruys A."/>
            <person name="Hutchinson M.I."/>
            <person name="Powell A.J."/>
            <person name="Barry K."/>
            <person name="Miller A.N."/>
            <person name="Grigoriev I.V."/>
            <person name="Debuchy R."/>
            <person name="Gladieux P."/>
            <person name="Thoren M.H."/>
            <person name="Johannesson H."/>
        </authorList>
    </citation>
    <scope>NUCLEOTIDE SEQUENCE</scope>
    <source>
        <strain evidence="13">FGSC 1904</strain>
    </source>
</reference>
<proteinExistence type="inferred from homology"/>
<keyword evidence="5" id="KW-0677">Repeat</keyword>
<dbReference type="GO" id="GO:0005634">
    <property type="term" value="C:nucleus"/>
    <property type="evidence" value="ECO:0007669"/>
    <property type="project" value="UniProtKB-ARBA"/>
</dbReference>
<comment type="catalytic activity">
    <reaction evidence="1">
        <text>[protein]-peptidylproline (omega=180) = [protein]-peptidylproline (omega=0)</text>
        <dbReference type="Rhea" id="RHEA:16237"/>
        <dbReference type="Rhea" id="RHEA-COMP:10747"/>
        <dbReference type="Rhea" id="RHEA-COMP:10748"/>
        <dbReference type="ChEBI" id="CHEBI:83833"/>
        <dbReference type="ChEBI" id="CHEBI:83834"/>
        <dbReference type="EC" id="5.2.1.8"/>
    </reaction>
</comment>
<dbReference type="InterPro" id="IPR015943">
    <property type="entry name" value="WD40/YVTN_repeat-like_dom_sf"/>
</dbReference>
<dbReference type="Gene3D" id="2.130.10.10">
    <property type="entry name" value="YVTN repeat-like/Quinoprotein amine dehydrogenase"/>
    <property type="match status" value="1"/>
</dbReference>
<evidence type="ECO:0000256" key="7">
    <source>
        <dbReference type="ARBA" id="ARBA00023235"/>
    </source>
</evidence>
<keyword evidence="7" id="KW-0413">Isomerase</keyword>
<evidence type="ECO:0000259" key="12">
    <source>
        <dbReference type="PROSITE" id="PS50072"/>
    </source>
</evidence>
<reference evidence="13" key="1">
    <citation type="journal article" date="2023" name="Mol. Phylogenet. Evol.">
        <title>Genome-scale phylogeny and comparative genomics of the fungal order Sordariales.</title>
        <authorList>
            <person name="Hensen N."/>
            <person name="Bonometti L."/>
            <person name="Westerberg I."/>
            <person name="Brannstrom I.O."/>
            <person name="Guillou S."/>
            <person name="Cros-Aarteil S."/>
            <person name="Calhoun S."/>
            <person name="Haridas S."/>
            <person name="Kuo A."/>
            <person name="Mondo S."/>
            <person name="Pangilinan J."/>
            <person name="Riley R."/>
            <person name="LaButti K."/>
            <person name="Andreopoulos B."/>
            <person name="Lipzen A."/>
            <person name="Chen C."/>
            <person name="Yan M."/>
            <person name="Daum C."/>
            <person name="Ng V."/>
            <person name="Clum A."/>
            <person name="Steindorff A."/>
            <person name="Ohm R.A."/>
            <person name="Martin F."/>
            <person name="Silar P."/>
            <person name="Natvig D.O."/>
            <person name="Lalanne C."/>
            <person name="Gautier V."/>
            <person name="Ament-Velasquez S.L."/>
            <person name="Kruys A."/>
            <person name="Hutchinson M.I."/>
            <person name="Powell A.J."/>
            <person name="Barry K."/>
            <person name="Miller A.N."/>
            <person name="Grigoriev I.V."/>
            <person name="Debuchy R."/>
            <person name="Gladieux P."/>
            <person name="Hiltunen Thoren M."/>
            <person name="Johannesson H."/>
        </authorList>
    </citation>
    <scope>NUCLEOTIDE SEQUENCE</scope>
    <source>
        <strain evidence="13">FGSC 1904</strain>
    </source>
</reference>
<comment type="similarity">
    <text evidence="2">Belongs to the cyclophilin-type PPIase family.</text>
</comment>
<evidence type="ECO:0000256" key="5">
    <source>
        <dbReference type="ARBA" id="ARBA00022737"/>
    </source>
</evidence>
<dbReference type="PROSITE" id="PS50294">
    <property type="entry name" value="WD_REPEATS_REGION"/>
    <property type="match status" value="1"/>
</dbReference>
<keyword evidence="4 10" id="KW-0853">WD repeat</keyword>
<dbReference type="FunFam" id="2.40.100.10:FF:000003">
    <property type="entry name" value="Peptidylprolyl isomerase domain and WD repeat-containing 1"/>
    <property type="match status" value="1"/>
</dbReference>
<comment type="caution">
    <text evidence="13">The sequence shown here is derived from an EMBL/GenBank/DDBJ whole genome shotgun (WGS) entry which is preliminary data.</text>
</comment>
<dbReference type="EC" id="5.2.1.8" evidence="3"/>
<dbReference type="Pfam" id="PF00160">
    <property type="entry name" value="Pro_isomerase"/>
    <property type="match status" value="1"/>
</dbReference>
<evidence type="ECO:0000256" key="10">
    <source>
        <dbReference type="PROSITE-ProRule" id="PRU00221"/>
    </source>
</evidence>
<dbReference type="GO" id="GO:0006457">
    <property type="term" value="P:protein folding"/>
    <property type="evidence" value="ECO:0007669"/>
    <property type="project" value="InterPro"/>
</dbReference>
<evidence type="ECO:0000313" key="14">
    <source>
        <dbReference type="Proteomes" id="UP001281003"/>
    </source>
</evidence>
<dbReference type="SMART" id="SM00320">
    <property type="entry name" value="WD40"/>
    <property type="match status" value="4"/>
</dbReference>
<dbReference type="PROSITE" id="PS50082">
    <property type="entry name" value="WD_REPEATS_2"/>
    <property type="match status" value="2"/>
</dbReference>
<evidence type="ECO:0000256" key="1">
    <source>
        <dbReference type="ARBA" id="ARBA00000971"/>
    </source>
</evidence>
<dbReference type="EMBL" id="JAUTDP010000007">
    <property type="protein sequence ID" value="KAK3397721.1"/>
    <property type="molecule type" value="Genomic_DNA"/>
</dbReference>
<sequence length="633" mass="70856">MEANQAEYDVKSNKRKHEDIAESAAQNGSGDDDSSSDDDMGPQLPSAEAPKKKRRVLPYEKLYLKAMPKSARYSMSLMHKEQLTFLTMTPITDFLITSSIDGVVKFWKKVTGEIEFVKEYKAHLGEIKSVSVSQDGRSFATAGADKTIKLFDVNAFDLLAVLQLDYIPKCVCWVHKKGAPLPILAVSEEEKPVIHLYDGRGQQEKPFHSISGLHRSPVGIMAFNDRFDCVVSADDGGMVEYWQPSGTYEKPDTVFKFKSATNLFEFKKAKAVPTSLTLSPDGSRFVTVSFPDRKIRIFDFATGKLQRTYDESLKVVEEMQQAGTALQKLDAVEFGRRIAQEREIESPALRNKFNVVFDESGHFILYGSYLGIKVLNTYTNQVSKVYGKEEGFRPLTLAIYQGQPQKKGVTTVAMAASANPLLQESETRDPMLIATGVGKVRFYMFTNDEEISKSTRDVQNEKPTVLGGQKKVEQKKAAETGTSAVIHTTYGDITIRLFPDAAPKAVENFVTHAKRGYYNNTIFHRVIRKFMIQGGDPLGDGTGGESIWGREFEDEFSSLKHDKPYTVSMANAGPNTNGSQFFITTEKTPWLDNKHTIFGRGVQGLDVIHRIENVKTYKDKPVEDIKILNIDIM</sequence>
<keyword evidence="6" id="KW-0697">Rotamase</keyword>
<evidence type="ECO:0000256" key="4">
    <source>
        <dbReference type="ARBA" id="ARBA00022574"/>
    </source>
</evidence>
<evidence type="ECO:0000256" key="6">
    <source>
        <dbReference type="ARBA" id="ARBA00023110"/>
    </source>
</evidence>
<feature type="repeat" description="WD" evidence="10">
    <location>
        <begin position="76"/>
        <end position="108"/>
    </location>
</feature>
<gene>
    <name evidence="13" type="ORF">B0T20DRAFT_229897</name>
</gene>
<dbReference type="InterPro" id="IPR044666">
    <property type="entry name" value="Cyclophilin_A-like"/>
</dbReference>
<dbReference type="PRINTS" id="PR00153">
    <property type="entry name" value="CSAPPISMRASE"/>
</dbReference>
<dbReference type="InterPro" id="IPR002130">
    <property type="entry name" value="Cyclophilin-type_PPIase_dom"/>
</dbReference>
<evidence type="ECO:0000256" key="8">
    <source>
        <dbReference type="ARBA" id="ARBA00029569"/>
    </source>
</evidence>
<accession>A0AAE0PD44</accession>
<dbReference type="InterPro" id="IPR029000">
    <property type="entry name" value="Cyclophilin-like_dom_sf"/>
</dbReference>
<dbReference type="PANTHER" id="PTHR45625:SF4">
    <property type="entry name" value="PEPTIDYLPROLYL ISOMERASE DOMAIN AND WD REPEAT-CONTAINING PROTEIN 1"/>
    <property type="match status" value="1"/>
</dbReference>
<keyword evidence="14" id="KW-1185">Reference proteome</keyword>
<evidence type="ECO:0000256" key="2">
    <source>
        <dbReference type="ARBA" id="ARBA00007365"/>
    </source>
</evidence>
<feature type="domain" description="PPIase cyclophilin-type" evidence="12">
    <location>
        <begin position="487"/>
        <end position="632"/>
    </location>
</feature>
<dbReference type="SUPFAM" id="SSF50891">
    <property type="entry name" value="Cyclophilin-like"/>
    <property type="match status" value="1"/>
</dbReference>
<evidence type="ECO:0000256" key="3">
    <source>
        <dbReference type="ARBA" id="ARBA00013194"/>
    </source>
</evidence>
<feature type="repeat" description="WD" evidence="10">
    <location>
        <begin position="120"/>
        <end position="161"/>
    </location>
</feature>
<dbReference type="PANTHER" id="PTHR45625">
    <property type="entry name" value="PEPTIDYL-PROLYL CIS-TRANS ISOMERASE-RELATED"/>
    <property type="match status" value="1"/>
</dbReference>
<evidence type="ECO:0000313" key="13">
    <source>
        <dbReference type="EMBL" id="KAK3397721.1"/>
    </source>
</evidence>
<feature type="region of interest" description="Disordered" evidence="11">
    <location>
        <begin position="1"/>
        <end position="51"/>
    </location>
</feature>
<evidence type="ECO:0000256" key="11">
    <source>
        <dbReference type="SAM" id="MobiDB-lite"/>
    </source>
</evidence>
<feature type="compositionally biased region" description="Acidic residues" evidence="11">
    <location>
        <begin position="30"/>
        <end position="40"/>
    </location>
</feature>
<evidence type="ECO:0000256" key="9">
    <source>
        <dbReference type="ARBA" id="ARBA00040798"/>
    </source>
</evidence>
<dbReference type="Proteomes" id="UP001281003">
    <property type="component" value="Unassembled WGS sequence"/>
</dbReference>
<dbReference type="SUPFAM" id="SSF50978">
    <property type="entry name" value="WD40 repeat-like"/>
    <property type="match status" value="1"/>
</dbReference>
<dbReference type="InterPro" id="IPR020892">
    <property type="entry name" value="Cyclophilin-type_PPIase_CS"/>
</dbReference>
<dbReference type="GO" id="GO:0003755">
    <property type="term" value="F:peptidyl-prolyl cis-trans isomerase activity"/>
    <property type="evidence" value="ECO:0007669"/>
    <property type="project" value="UniProtKB-KW"/>
</dbReference>
<organism evidence="13 14">
    <name type="scientific">Sordaria brevicollis</name>
    <dbReference type="NCBI Taxonomy" id="83679"/>
    <lineage>
        <taxon>Eukaryota</taxon>
        <taxon>Fungi</taxon>
        <taxon>Dikarya</taxon>
        <taxon>Ascomycota</taxon>
        <taxon>Pezizomycotina</taxon>
        <taxon>Sordariomycetes</taxon>
        <taxon>Sordariomycetidae</taxon>
        <taxon>Sordariales</taxon>
        <taxon>Sordariaceae</taxon>
        <taxon>Sordaria</taxon>
    </lineage>
</organism>
<dbReference type="Gene3D" id="2.40.100.10">
    <property type="entry name" value="Cyclophilin-like"/>
    <property type="match status" value="1"/>
</dbReference>
<dbReference type="InterPro" id="IPR001680">
    <property type="entry name" value="WD40_rpt"/>
</dbReference>
<name>A0AAE0PD44_SORBR</name>
<dbReference type="CDD" id="cd01927">
    <property type="entry name" value="cyclophilin_WD40"/>
    <property type="match status" value="1"/>
</dbReference>
<feature type="compositionally biased region" description="Basic and acidic residues" evidence="11">
    <location>
        <begin position="8"/>
        <end position="20"/>
    </location>
</feature>